<organism evidence="1 2">
    <name type="scientific">Peronosclerospora sorghi</name>
    <dbReference type="NCBI Taxonomy" id="230839"/>
    <lineage>
        <taxon>Eukaryota</taxon>
        <taxon>Sar</taxon>
        <taxon>Stramenopiles</taxon>
        <taxon>Oomycota</taxon>
        <taxon>Peronosporomycetes</taxon>
        <taxon>Peronosporales</taxon>
        <taxon>Peronosporaceae</taxon>
        <taxon>Peronosclerospora</taxon>
    </lineage>
</organism>
<gene>
    <name evidence="1" type="ORF">PsorP6_014632</name>
</gene>
<comment type="caution">
    <text evidence="1">The sequence shown here is derived from an EMBL/GenBank/DDBJ whole genome shotgun (WGS) entry which is preliminary data.</text>
</comment>
<keyword evidence="2" id="KW-1185">Reference proteome</keyword>
<reference evidence="1 2" key="1">
    <citation type="journal article" date="2022" name="bioRxiv">
        <title>The genome of the oomycete Peronosclerospora sorghi, a cosmopolitan pathogen of maize and sorghum, is inflated with dispersed pseudogenes.</title>
        <authorList>
            <person name="Fletcher K."/>
            <person name="Martin F."/>
            <person name="Isakeit T."/>
            <person name="Cavanaugh K."/>
            <person name="Magill C."/>
            <person name="Michelmore R."/>
        </authorList>
    </citation>
    <scope>NUCLEOTIDE SEQUENCE [LARGE SCALE GENOMIC DNA]</scope>
    <source>
        <strain evidence="1">P6</strain>
    </source>
</reference>
<proteinExistence type="predicted"/>
<evidence type="ECO:0000313" key="2">
    <source>
        <dbReference type="Proteomes" id="UP001163321"/>
    </source>
</evidence>
<accession>A0ACC0VSH0</accession>
<sequence>MVYNAKAKQRLEALLDELQGSNYKFNFECNSCGNVQRLFFVHPDSIAIAIRYSSVLLMDCTHKTNRFRMPLLVVIGRTFEY</sequence>
<protein>
    <submittedName>
        <fullName evidence="1">Uncharacterized protein</fullName>
    </submittedName>
</protein>
<dbReference type="Proteomes" id="UP001163321">
    <property type="component" value="Chromosome 7"/>
</dbReference>
<name>A0ACC0VSH0_9STRA</name>
<dbReference type="EMBL" id="CM047586">
    <property type="protein sequence ID" value="KAI9909147.1"/>
    <property type="molecule type" value="Genomic_DNA"/>
</dbReference>
<evidence type="ECO:0000313" key="1">
    <source>
        <dbReference type="EMBL" id="KAI9909147.1"/>
    </source>
</evidence>